<reference evidence="1 2" key="1">
    <citation type="journal article" date="2018" name="Proc. R. Soc. B">
        <title>A non-coding region near Follistatin controls head colour polymorphism in the Gouldian finch.</title>
        <authorList>
            <person name="Toomey M.B."/>
            <person name="Marques C.I."/>
            <person name="Andrade P."/>
            <person name="Araujo P.M."/>
            <person name="Sabatino S."/>
            <person name="Gazda M.A."/>
            <person name="Afonso S."/>
            <person name="Lopes R.J."/>
            <person name="Corbo J.C."/>
            <person name="Carneiro M."/>
        </authorList>
    </citation>
    <scope>NUCLEOTIDE SEQUENCE [LARGE SCALE GENOMIC DNA]</scope>
    <source>
        <strain evidence="1">Red01</strain>
        <tissue evidence="1">Muscle</tissue>
    </source>
</reference>
<dbReference type="EMBL" id="QUSF01000163">
    <property type="protein sequence ID" value="RLV88946.1"/>
    <property type="molecule type" value="Genomic_DNA"/>
</dbReference>
<protein>
    <submittedName>
        <fullName evidence="1">Uncharacterized protein</fullName>
    </submittedName>
</protein>
<dbReference type="OrthoDB" id="9219266at2759"/>
<evidence type="ECO:0000313" key="2">
    <source>
        <dbReference type="Proteomes" id="UP000276834"/>
    </source>
</evidence>
<comment type="caution">
    <text evidence="1">The sequence shown here is derived from an EMBL/GenBank/DDBJ whole genome shotgun (WGS) entry which is preliminary data.</text>
</comment>
<gene>
    <name evidence="1" type="ORF">DV515_00015147</name>
</gene>
<name>A0A3L8RXN8_CHLGU</name>
<evidence type="ECO:0000313" key="1">
    <source>
        <dbReference type="EMBL" id="RLV88946.1"/>
    </source>
</evidence>
<proteinExistence type="predicted"/>
<dbReference type="Proteomes" id="UP000276834">
    <property type="component" value="Unassembled WGS sequence"/>
</dbReference>
<dbReference type="AlphaFoldDB" id="A0A3L8RXN8"/>
<accession>A0A3L8RXN8</accession>
<sequence length="66" mass="6788">MSDCLGYSAEFPHHGMEAWLALAQGAQRSCGCPWIPGSVQGQAGLGAPWDSGRCPCPSQGVELGGL</sequence>
<organism evidence="1 2">
    <name type="scientific">Chloebia gouldiae</name>
    <name type="common">Gouldian finch</name>
    <name type="synonym">Erythrura gouldiae</name>
    <dbReference type="NCBI Taxonomy" id="44316"/>
    <lineage>
        <taxon>Eukaryota</taxon>
        <taxon>Metazoa</taxon>
        <taxon>Chordata</taxon>
        <taxon>Craniata</taxon>
        <taxon>Vertebrata</taxon>
        <taxon>Euteleostomi</taxon>
        <taxon>Archelosauria</taxon>
        <taxon>Archosauria</taxon>
        <taxon>Dinosauria</taxon>
        <taxon>Saurischia</taxon>
        <taxon>Theropoda</taxon>
        <taxon>Coelurosauria</taxon>
        <taxon>Aves</taxon>
        <taxon>Neognathae</taxon>
        <taxon>Neoaves</taxon>
        <taxon>Telluraves</taxon>
        <taxon>Australaves</taxon>
        <taxon>Passeriformes</taxon>
        <taxon>Passeroidea</taxon>
        <taxon>Passeridae</taxon>
        <taxon>Chloebia</taxon>
    </lineage>
</organism>
<keyword evidence="2" id="KW-1185">Reference proteome</keyword>